<dbReference type="GeneID" id="70240387"/>
<proteinExistence type="predicted"/>
<feature type="non-terminal residue" evidence="1">
    <location>
        <position position="373"/>
    </location>
</feature>
<dbReference type="RefSeq" id="XP_046067246.1">
    <property type="nucleotide sequence ID" value="XM_046210100.1"/>
</dbReference>
<dbReference type="AlphaFoldDB" id="A0AAD4KFX8"/>
<comment type="caution">
    <text evidence="1">The sequence shown here is derived from an EMBL/GenBank/DDBJ whole genome shotgun (WGS) entry which is preliminary data.</text>
</comment>
<evidence type="ECO:0000313" key="2">
    <source>
        <dbReference type="Proteomes" id="UP001201262"/>
    </source>
</evidence>
<reference evidence="1" key="1">
    <citation type="submission" date="2021-12" db="EMBL/GenBank/DDBJ databases">
        <title>Convergent genome expansion in fungi linked to evolution of root-endophyte symbiosis.</title>
        <authorList>
            <consortium name="DOE Joint Genome Institute"/>
            <person name="Ke Y.-H."/>
            <person name="Bonito G."/>
            <person name="Liao H.-L."/>
            <person name="Looney B."/>
            <person name="Rojas-Flechas A."/>
            <person name="Nash J."/>
            <person name="Hameed K."/>
            <person name="Schadt C."/>
            <person name="Martin F."/>
            <person name="Crous P.W."/>
            <person name="Miettinen O."/>
            <person name="Magnuson J.K."/>
            <person name="Labbe J."/>
            <person name="Jacobson D."/>
            <person name="Doktycz M.J."/>
            <person name="Veneault-Fourrey C."/>
            <person name="Kuo A."/>
            <person name="Mondo S."/>
            <person name="Calhoun S."/>
            <person name="Riley R."/>
            <person name="Ohm R."/>
            <person name="LaButti K."/>
            <person name="Andreopoulos B."/>
            <person name="Pangilinan J."/>
            <person name="Nolan M."/>
            <person name="Tritt A."/>
            <person name="Clum A."/>
            <person name="Lipzen A."/>
            <person name="Daum C."/>
            <person name="Barry K."/>
            <person name="Grigoriev I.V."/>
            <person name="Vilgalys R."/>
        </authorList>
    </citation>
    <scope>NUCLEOTIDE SEQUENCE</scope>
    <source>
        <strain evidence="1">PMI_201</strain>
    </source>
</reference>
<feature type="non-terminal residue" evidence="1">
    <location>
        <position position="1"/>
    </location>
</feature>
<name>A0AAD4KFX8_9EURO</name>
<dbReference type="Proteomes" id="UP001201262">
    <property type="component" value="Unassembled WGS sequence"/>
</dbReference>
<accession>A0AAD4KFX8</accession>
<keyword evidence="2" id="KW-1185">Reference proteome</keyword>
<evidence type="ECO:0000313" key="1">
    <source>
        <dbReference type="EMBL" id="KAH8691154.1"/>
    </source>
</evidence>
<gene>
    <name evidence="1" type="ORF">BGW36DRAFT_263794</name>
</gene>
<protein>
    <submittedName>
        <fullName evidence="1">Uncharacterized protein</fullName>
    </submittedName>
</protein>
<sequence>GKLADSKIVLHSASGEMFYPITWATHRVLIAQSPVLEAILNRQEVLEQKLTIELVAGKKYSLPRAFECAFQAYYGLPMVDHQDIKALTRRALGWEGAPEGQGSDEALGAQLDFMICYMTAGAFMNCDELVAAGFRMIEREISLINLETAIHFGTHPEDYIITHEPADERKTTKKGAKGKARKKSNVELPVVPENMNEEVIERQAPAIASLAIESAAGCIGPDFVFDRTAWVKVMQDRIPHYLRTGMLASNPSLAGVHFGVHPQPSRESSILSAVLLAIPFRYLQEVFQYLRSDGLLTLKLVKEVLQEREIRRLDALQEYHRRHPKKKDLPATHATLGYREFAVHFQIRDMLDEVFHDVTVHREWAGYEDVGQG</sequence>
<organism evidence="1 2">
    <name type="scientific">Talaromyces proteolyticus</name>
    <dbReference type="NCBI Taxonomy" id="1131652"/>
    <lineage>
        <taxon>Eukaryota</taxon>
        <taxon>Fungi</taxon>
        <taxon>Dikarya</taxon>
        <taxon>Ascomycota</taxon>
        <taxon>Pezizomycotina</taxon>
        <taxon>Eurotiomycetes</taxon>
        <taxon>Eurotiomycetidae</taxon>
        <taxon>Eurotiales</taxon>
        <taxon>Trichocomaceae</taxon>
        <taxon>Talaromyces</taxon>
        <taxon>Talaromyces sect. Bacilispori</taxon>
    </lineage>
</organism>
<dbReference type="EMBL" id="JAJTJA010000012">
    <property type="protein sequence ID" value="KAH8691154.1"/>
    <property type="molecule type" value="Genomic_DNA"/>
</dbReference>